<comment type="caution">
    <text evidence="3">The sequence shown here is derived from an EMBL/GenBank/DDBJ whole genome shotgun (WGS) entry which is preliminary data.</text>
</comment>
<dbReference type="Pfam" id="PF06812">
    <property type="entry name" value="ImpA_N"/>
    <property type="match status" value="1"/>
</dbReference>
<dbReference type="InterPro" id="IPR010657">
    <property type="entry name" value="ImpA_N"/>
</dbReference>
<protein>
    <submittedName>
        <fullName evidence="3">Type VI secretion system protein TssA</fullName>
    </submittedName>
</protein>
<keyword evidence="4" id="KW-1185">Reference proteome</keyword>
<feature type="domain" description="ImpA N-terminal" evidence="2">
    <location>
        <begin position="12"/>
        <end position="131"/>
    </location>
</feature>
<sequence>MVERVLDVEAMLAPIEGECPTGVDLREVTSGTSSLSTLKDLRSAASNAERNMVLDEDDGGIPEQWGEIVDLAPKVLATESKDLRIACSLIEASVRYDGFAGLRDGFDLLIGLIEQYWDDLYPPIEDTVEDKVLDIVHLNGSGQDGTLIAPLRRIPLTQGMTGAFGHWRFEQASELRKLTDEDKIAARVEAGAITYQTFEQAVLETPVSFYSDLSKTLAGARASFTRLDALLTEKCGAEAPPTSNIRDTLEQIADTVSFIIRTWNKASADDGGGDTGGGDAGSGGGDGGDAGGGGGGGAGTGGGVSVAAAGAIQSREQAFSQLLKIAEFFRKTEPHSVIPHTLEDLVRRGRLPLTNLLAELIPDDDARHNFYIRAGIVPPQDDSDGSE</sequence>
<dbReference type="EMBL" id="WIVE01000034">
    <property type="protein sequence ID" value="MQX37138.1"/>
    <property type="molecule type" value="Genomic_DNA"/>
</dbReference>
<dbReference type="OrthoDB" id="9771118at2"/>
<evidence type="ECO:0000313" key="3">
    <source>
        <dbReference type="EMBL" id="MQX37138.1"/>
    </source>
</evidence>
<feature type="compositionally biased region" description="Gly residues" evidence="1">
    <location>
        <begin position="273"/>
        <end position="296"/>
    </location>
</feature>
<dbReference type="InterPro" id="IPR017740">
    <property type="entry name" value="TssA-like"/>
</dbReference>
<feature type="region of interest" description="Disordered" evidence="1">
    <location>
        <begin position="268"/>
        <end position="296"/>
    </location>
</feature>
<evidence type="ECO:0000313" key="4">
    <source>
        <dbReference type="Proteomes" id="UP000434582"/>
    </source>
</evidence>
<dbReference type="PANTHER" id="PTHR37951">
    <property type="entry name" value="CYTOPLASMIC PROTEIN-RELATED"/>
    <property type="match status" value="1"/>
</dbReference>
<evidence type="ECO:0000259" key="2">
    <source>
        <dbReference type="Pfam" id="PF06812"/>
    </source>
</evidence>
<dbReference type="PANTHER" id="PTHR37951:SF1">
    <property type="entry name" value="TYPE VI SECRETION SYSTEM COMPONENT TSSA1"/>
    <property type="match status" value="1"/>
</dbReference>
<dbReference type="AlphaFoldDB" id="A0A7X1ZEK6"/>
<gene>
    <name evidence="3" type="primary">tssA</name>
    <name evidence="3" type="ORF">GHC57_11470</name>
</gene>
<organism evidence="3 4">
    <name type="scientific">Roseospira navarrensis</name>
    <dbReference type="NCBI Taxonomy" id="140058"/>
    <lineage>
        <taxon>Bacteria</taxon>
        <taxon>Pseudomonadati</taxon>
        <taxon>Pseudomonadota</taxon>
        <taxon>Alphaproteobacteria</taxon>
        <taxon>Rhodospirillales</taxon>
        <taxon>Rhodospirillaceae</taxon>
        <taxon>Roseospira</taxon>
    </lineage>
</organism>
<dbReference type="RefSeq" id="WP_153344320.1">
    <property type="nucleotide sequence ID" value="NZ_WIVE01000034.1"/>
</dbReference>
<evidence type="ECO:0000256" key="1">
    <source>
        <dbReference type="SAM" id="MobiDB-lite"/>
    </source>
</evidence>
<proteinExistence type="predicted"/>
<dbReference type="Proteomes" id="UP000434582">
    <property type="component" value="Unassembled WGS sequence"/>
</dbReference>
<dbReference type="NCBIfam" id="TIGR03363">
    <property type="entry name" value="VI_chp_8"/>
    <property type="match status" value="1"/>
</dbReference>
<accession>A0A7X1ZEK6</accession>
<name>A0A7X1ZEK6_9PROT</name>
<reference evidence="3 4" key="1">
    <citation type="submission" date="2019-10" db="EMBL/GenBank/DDBJ databases">
        <title>Draft whole-genome sequence of the purple nonsulfur photosynthetic bacterium Roseospira navarrensis DSM 15114.</title>
        <authorList>
            <person name="Kyndt J.A."/>
            <person name="Meyer T.E."/>
        </authorList>
    </citation>
    <scope>NUCLEOTIDE SEQUENCE [LARGE SCALE GENOMIC DNA]</scope>
    <source>
        <strain evidence="3 4">DSM 15114</strain>
    </source>
</reference>